<dbReference type="Proteomes" id="UP000191040">
    <property type="component" value="Chromosome I"/>
</dbReference>
<evidence type="ECO:0000259" key="1">
    <source>
        <dbReference type="Pfam" id="PF04230"/>
    </source>
</evidence>
<evidence type="ECO:0000313" key="3">
    <source>
        <dbReference type="Proteomes" id="UP000191040"/>
    </source>
</evidence>
<reference evidence="3" key="1">
    <citation type="submission" date="2017-02" db="EMBL/GenBank/DDBJ databases">
        <authorList>
            <person name="Varghese N."/>
            <person name="Submissions S."/>
        </authorList>
    </citation>
    <scope>NUCLEOTIDE SEQUENCE [LARGE SCALE GENOMIC DNA]</scope>
    <source>
        <strain evidence="3">9H-4</strain>
    </source>
</reference>
<keyword evidence="2" id="KW-0808">Transferase</keyword>
<dbReference type="STRING" id="1736691.SAMN06295964_0110"/>
<proteinExistence type="predicted"/>
<accession>A0A1T4YMB5</accession>
<dbReference type="EMBL" id="LT796768">
    <property type="protein sequence ID" value="SKB02977.1"/>
    <property type="molecule type" value="Genomic_DNA"/>
</dbReference>
<name>A0A1T4YMB5_9ACTN</name>
<evidence type="ECO:0000313" key="2">
    <source>
        <dbReference type="EMBL" id="SKB02977.1"/>
    </source>
</evidence>
<feature type="domain" description="Polysaccharide pyruvyl transferase" evidence="1">
    <location>
        <begin position="127"/>
        <end position="303"/>
    </location>
</feature>
<dbReference type="GO" id="GO:0016740">
    <property type="term" value="F:transferase activity"/>
    <property type="evidence" value="ECO:0007669"/>
    <property type="project" value="UniProtKB-KW"/>
</dbReference>
<sequence length="413" mass="45389">MARILLKVHHAALDPADATSVLERNLIGNNVGNLAFSFASERLLTHPGDAVTAAPTGPWFADPARVNREFDHVVFPLANHFRASNLKALDRQSAAIEQLTTGFTVLGVGAQADLDGNAPRDEREAVEAATRRFVRAVLERGPSIGVRGDFTKEYLVDLGFDDAEVDVIGCPSMFLHGPELPLRLPESVGDDDPIAITISPYVREMGPILQQGLRRHRRLTYIGQDIHTLRLLLRGTPLTGDDARLPLSPEHPVFAPGRTVFPLNIPAWQEFLRGQRFTYGTRIHGTIVSLISGTPAVLLAHDSRTLELARYHRIPFVRLDQHDPADISVPELFAQADWAALVEGHRERWDTYAAFLERHGLRHGFGPDGGTERFDAAVAAVAADPGYPPVVRSDAGPVSPARRLARAVRRRLP</sequence>
<dbReference type="RefSeq" id="WP_172806210.1">
    <property type="nucleotide sequence ID" value="NZ_LT796768.1"/>
</dbReference>
<dbReference type="InterPro" id="IPR007345">
    <property type="entry name" value="Polysacch_pyruvyl_Trfase"/>
</dbReference>
<gene>
    <name evidence="2" type="ORF">SAMN06295964_0110</name>
</gene>
<dbReference type="AlphaFoldDB" id="A0A1T4YMB5"/>
<dbReference type="Pfam" id="PF04230">
    <property type="entry name" value="PS_pyruv_trans"/>
    <property type="match status" value="1"/>
</dbReference>
<keyword evidence="3" id="KW-1185">Reference proteome</keyword>
<organism evidence="2 3">
    <name type="scientific">Aeromicrobium choanae</name>
    <dbReference type="NCBI Taxonomy" id="1736691"/>
    <lineage>
        <taxon>Bacteria</taxon>
        <taxon>Bacillati</taxon>
        <taxon>Actinomycetota</taxon>
        <taxon>Actinomycetes</taxon>
        <taxon>Propionibacteriales</taxon>
        <taxon>Nocardioidaceae</taxon>
        <taxon>Aeromicrobium</taxon>
    </lineage>
</organism>
<protein>
    <submittedName>
        <fullName evidence="2">Polysaccharide pyruvyl transferase</fullName>
    </submittedName>
</protein>